<comment type="caution">
    <text evidence="1">The sequence shown here is derived from an EMBL/GenBank/DDBJ whole genome shotgun (WGS) entry which is preliminary data.</text>
</comment>
<accession>A0A0F9VL53</accession>
<organism evidence="1">
    <name type="scientific">marine sediment metagenome</name>
    <dbReference type="NCBI Taxonomy" id="412755"/>
    <lineage>
        <taxon>unclassified sequences</taxon>
        <taxon>metagenomes</taxon>
        <taxon>ecological metagenomes</taxon>
    </lineage>
</organism>
<protein>
    <submittedName>
        <fullName evidence="1">Uncharacterized protein</fullName>
    </submittedName>
</protein>
<proteinExistence type="predicted"/>
<dbReference type="AlphaFoldDB" id="A0A0F9VL53"/>
<gene>
    <name evidence="1" type="ORF">LCGC14_0470670</name>
</gene>
<reference evidence="1" key="1">
    <citation type="journal article" date="2015" name="Nature">
        <title>Complex archaea that bridge the gap between prokaryotes and eukaryotes.</title>
        <authorList>
            <person name="Spang A."/>
            <person name="Saw J.H."/>
            <person name="Jorgensen S.L."/>
            <person name="Zaremba-Niedzwiedzka K."/>
            <person name="Martijn J."/>
            <person name="Lind A.E."/>
            <person name="van Eijk R."/>
            <person name="Schleper C."/>
            <person name="Guy L."/>
            <person name="Ettema T.J."/>
        </authorList>
    </citation>
    <scope>NUCLEOTIDE SEQUENCE</scope>
</reference>
<name>A0A0F9VL53_9ZZZZ</name>
<sequence>MNLLSKSDYENLLAMMEEKTRVFTAQARASAMLCAKLTACIQQLDDQRRDPENQGDQDNKDT</sequence>
<evidence type="ECO:0000313" key="1">
    <source>
        <dbReference type="EMBL" id="KKN66533.1"/>
    </source>
</evidence>
<dbReference type="EMBL" id="LAZR01000498">
    <property type="protein sequence ID" value="KKN66533.1"/>
    <property type="molecule type" value="Genomic_DNA"/>
</dbReference>